<name>A0A3S3R9P8_9BACT</name>
<gene>
    <name evidence="1" type="ORF">H206_06312</name>
</gene>
<dbReference type="EMBL" id="MTKO01000032">
    <property type="protein sequence ID" value="RWX47565.1"/>
    <property type="molecule type" value="Genomic_DNA"/>
</dbReference>
<reference evidence="1 2" key="1">
    <citation type="submission" date="2017-01" db="EMBL/GenBank/DDBJ databases">
        <title>The cable genome- insights into the physiology and evolution of filamentous bacteria capable of sulfide oxidation via long distance electron transfer.</title>
        <authorList>
            <person name="Schreiber L."/>
            <person name="Bjerg J.T."/>
            <person name="Boggild A."/>
            <person name="Van De Vossenberg J."/>
            <person name="Meysman F."/>
            <person name="Nielsen L.P."/>
            <person name="Schramm A."/>
            <person name="Kjeldsen K.U."/>
        </authorList>
    </citation>
    <scope>NUCLEOTIDE SEQUENCE [LARGE SCALE GENOMIC DNA]</scope>
    <source>
        <strain evidence="1">MCF</strain>
    </source>
</reference>
<keyword evidence="2" id="KW-1185">Reference proteome</keyword>
<comment type="caution">
    <text evidence="1">The sequence shown here is derived from an EMBL/GenBank/DDBJ whole genome shotgun (WGS) entry which is preliminary data.</text>
</comment>
<organism evidence="1 2">
    <name type="scientific">Candidatus Electrothrix aarhusensis</name>
    <dbReference type="NCBI Taxonomy" id="1859131"/>
    <lineage>
        <taxon>Bacteria</taxon>
        <taxon>Pseudomonadati</taxon>
        <taxon>Thermodesulfobacteriota</taxon>
        <taxon>Desulfobulbia</taxon>
        <taxon>Desulfobulbales</taxon>
        <taxon>Desulfobulbaceae</taxon>
        <taxon>Candidatus Electrothrix</taxon>
    </lineage>
</organism>
<dbReference type="Proteomes" id="UP000287853">
    <property type="component" value="Unassembled WGS sequence"/>
</dbReference>
<protein>
    <submittedName>
        <fullName evidence="1">Uncharacterized protein</fullName>
    </submittedName>
</protein>
<sequence length="268" mass="28902">MDGHRCITQHGLRAGGGHDHFAGTVRIGIAEVIELALGGIVLHLIVRQGGETARAPVDDVVALVDQPFVIEANKDLTHGFGQAIIHSEAFSVPIAGSAHPFELVDNGAALFFLPLPDPLNEFFSAQVMAGCILCGQLSLHHVLGGNASMIRAWYPEGVITLHAVVTGQQILESVVQSMANMEHAGNVGRWNHNGKGILTLCHFRSKGLMFQPVVVPALLYFFKGIGFGEVIFGRGLLWGGLFCHGIQYNIEVKKKRRGYCQGLVNKVV</sequence>
<proteinExistence type="predicted"/>
<evidence type="ECO:0000313" key="2">
    <source>
        <dbReference type="Proteomes" id="UP000287853"/>
    </source>
</evidence>
<accession>A0A3S3R9P8</accession>
<dbReference type="AlphaFoldDB" id="A0A3S3R9P8"/>
<evidence type="ECO:0000313" key="1">
    <source>
        <dbReference type="EMBL" id="RWX47565.1"/>
    </source>
</evidence>